<evidence type="ECO:0000313" key="2">
    <source>
        <dbReference type="EMBL" id="KAJ1155124.1"/>
    </source>
</evidence>
<sequence>MSPPLCDVHTRKAPAQNSQQQKECTAVRACPAGTPSPDAVSVYSCCSYSSQRPVSAVHQHRGGSGYISHRT</sequence>
<dbReference type="AlphaFoldDB" id="A0AAV7RS59"/>
<feature type="region of interest" description="Disordered" evidence="1">
    <location>
        <begin position="1"/>
        <end position="20"/>
    </location>
</feature>
<keyword evidence="3" id="KW-1185">Reference proteome</keyword>
<reference evidence="2" key="1">
    <citation type="journal article" date="2022" name="bioRxiv">
        <title>Sequencing and chromosome-scale assembly of the giantPleurodeles waltlgenome.</title>
        <authorList>
            <person name="Brown T."/>
            <person name="Elewa A."/>
            <person name="Iarovenko S."/>
            <person name="Subramanian E."/>
            <person name="Araus A.J."/>
            <person name="Petzold A."/>
            <person name="Susuki M."/>
            <person name="Suzuki K.-i.T."/>
            <person name="Hayashi T."/>
            <person name="Toyoda A."/>
            <person name="Oliveira C."/>
            <person name="Osipova E."/>
            <person name="Leigh N.D."/>
            <person name="Simon A."/>
            <person name="Yun M.H."/>
        </authorList>
    </citation>
    <scope>NUCLEOTIDE SEQUENCE</scope>
    <source>
        <strain evidence="2">20211129_DDA</strain>
        <tissue evidence="2">Liver</tissue>
    </source>
</reference>
<organism evidence="2 3">
    <name type="scientific">Pleurodeles waltl</name>
    <name type="common">Iberian ribbed newt</name>
    <dbReference type="NCBI Taxonomy" id="8319"/>
    <lineage>
        <taxon>Eukaryota</taxon>
        <taxon>Metazoa</taxon>
        <taxon>Chordata</taxon>
        <taxon>Craniata</taxon>
        <taxon>Vertebrata</taxon>
        <taxon>Euteleostomi</taxon>
        <taxon>Amphibia</taxon>
        <taxon>Batrachia</taxon>
        <taxon>Caudata</taxon>
        <taxon>Salamandroidea</taxon>
        <taxon>Salamandridae</taxon>
        <taxon>Pleurodelinae</taxon>
        <taxon>Pleurodeles</taxon>
    </lineage>
</organism>
<name>A0AAV7RS59_PLEWA</name>
<dbReference type="Proteomes" id="UP001066276">
    <property type="component" value="Chromosome 5"/>
</dbReference>
<gene>
    <name evidence="2" type="ORF">NDU88_007859</name>
</gene>
<proteinExistence type="predicted"/>
<protein>
    <submittedName>
        <fullName evidence="2">Uncharacterized protein</fullName>
    </submittedName>
</protein>
<dbReference type="EMBL" id="JANPWB010000009">
    <property type="protein sequence ID" value="KAJ1155124.1"/>
    <property type="molecule type" value="Genomic_DNA"/>
</dbReference>
<evidence type="ECO:0000256" key="1">
    <source>
        <dbReference type="SAM" id="MobiDB-lite"/>
    </source>
</evidence>
<evidence type="ECO:0000313" key="3">
    <source>
        <dbReference type="Proteomes" id="UP001066276"/>
    </source>
</evidence>
<accession>A0AAV7RS59</accession>
<comment type="caution">
    <text evidence="2">The sequence shown here is derived from an EMBL/GenBank/DDBJ whole genome shotgun (WGS) entry which is preliminary data.</text>
</comment>